<dbReference type="SUPFAM" id="SSF52141">
    <property type="entry name" value="Uracil-DNA glycosylase-like"/>
    <property type="match status" value="1"/>
</dbReference>
<organism evidence="2 3">
    <name type="scientific">Claviceps africana</name>
    <dbReference type="NCBI Taxonomy" id="83212"/>
    <lineage>
        <taxon>Eukaryota</taxon>
        <taxon>Fungi</taxon>
        <taxon>Dikarya</taxon>
        <taxon>Ascomycota</taxon>
        <taxon>Pezizomycotina</taxon>
        <taxon>Sordariomycetes</taxon>
        <taxon>Hypocreomycetidae</taxon>
        <taxon>Hypocreales</taxon>
        <taxon>Clavicipitaceae</taxon>
        <taxon>Claviceps</taxon>
    </lineage>
</organism>
<protein>
    <recommendedName>
        <fullName evidence="4">Uracil-DNA glycosylase-like domain-containing protein</fullName>
    </recommendedName>
</protein>
<dbReference type="Gene3D" id="3.40.470.10">
    <property type="entry name" value="Uracil-DNA glycosylase-like domain"/>
    <property type="match status" value="1"/>
</dbReference>
<name>A0A8K0NHU2_9HYPO</name>
<evidence type="ECO:0000313" key="2">
    <source>
        <dbReference type="EMBL" id="KAG5923544.1"/>
    </source>
</evidence>
<evidence type="ECO:0000256" key="1">
    <source>
        <dbReference type="SAM" id="MobiDB-lite"/>
    </source>
</evidence>
<sequence length="610" mass="69577">MATCDPHHQKLITTSRNLVETFNGLSANFDSDPSVLVERNGELFDRLWREMRDFAIALSSLTIKVKFAQMSEPPGAVKSASSASNPSVTVERKGDPFNRLSRDIREFGIPLSSGKMTAVFAQVSEQPGAVKPASFESNPSVTVERCGELFRYLKEKVEEFNTAIRNCGSFGGGSSSRVSNPPASAETQETQLDLPMSKLVLKDSKTDCEKKWDEVIRLAKKIRRNICKKIWWYIHPSLPVLSDSEKEITKQLASPFTTGGLLVLLLQPRSDHRWDEGLDDVIKCCPSLALVDEELQLCGTDLRNDVSLVDIWACLPKEITTSHEFKTGDSFRQLVVAAIRAKKPDCILCMGMDPLKALKEDSRWHKESETRGQWCGIPVVDTFHPSFVLRGPTSTKRMEREFRFRKDIRDACDITRKSKVQEWQVFRFTQVLAQCCFRPCTKVIAFNRHKHRRGLYVIKEPQKDWLNNAKKIGNGTFEEEARKRLIPFLEKLNDKWVRESWFKHRYGLENKAEIPNVVPNKDLAAIEDDCYTVAGHGLEEVEKSNILAPRNSQDPSQLDDEDLSERLVEIASYTMRLWKKNKLEVLELENLELDRFELGDIESEPDIPLD</sequence>
<reference evidence="2" key="1">
    <citation type="journal article" date="2020" name="bioRxiv">
        <title>Whole genome comparisons of ergot fungi reveals the divergence and evolution of species within the genus Claviceps are the result of varying mechanisms driving genome evolution and host range expansion.</title>
        <authorList>
            <person name="Wyka S.A."/>
            <person name="Mondo S.J."/>
            <person name="Liu M."/>
            <person name="Dettman J."/>
            <person name="Nalam V."/>
            <person name="Broders K.D."/>
        </authorList>
    </citation>
    <scope>NUCLEOTIDE SEQUENCE</scope>
    <source>
        <strain evidence="2">CCC 489</strain>
    </source>
</reference>
<keyword evidence="3" id="KW-1185">Reference proteome</keyword>
<feature type="compositionally biased region" description="Polar residues" evidence="1">
    <location>
        <begin position="79"/>
        <end position="88"/>
    </location>
</feature>
<dbReference type="EMBL" id="SRPY01000446">
    <property type="protein sequence ID" value="KAG5923544.1"/>
    <property type="molecule type" value="Genomic_DNA"/>
</dbReference>
<comment type="caution">
    <text evidence="2">The sequence shown here is derived from an EMBL/GenBank/DDBJ whole genome shotgun (WGS) entry which is preliminary data.</text>
</comment>
<evidence type="ECO:0000313" key="3">
    <source>
        <dbReference type="Proteomes" id="UP000811619"/>
    </source>
</evidence>
<proteinExistence type="predicted"/>
<dbReference type="OrthoDB" id="4656735at2759"/>
<dbReference type="Proteomes" id="UP000811619">
    <property type="component" value="Unassembled WGS sequence"/>
</dbReference>
<gene>
    <name evidence="2" type="ORF">E4U42_004930</name>
</gene>
<accession>A0A8K0NHU2</accession>
<feature type="region of interest" description="Disordered" evidence="1">
    <location>
        <begin position="75"/>
        <end position="94"/>
    </location>
</feature>
<dbReference type="InterPro" id="IPR036895">
    <property type="entry name" value="Uracil-DNA_glycosylase-like_sf"/>
</dbReference>
<evidence type="ECO:0008006" key="4">
    <source>
        <dbReference type="Google" id="ProtNLM"/>
    </source>
</evidence>
<dbReference type="AlphaFoldDB" id="A0A8K0NHU2"/>